<organism evidence="3 4">
    <name type="scientific">Intestinirhabdus alba</name>
    <dbReference type="NCBI Taxonomy" id="2899544"/>
    <lineage>
        <taxon>Bacteria</taxon>
        <taxon>Pseudomonadati</taxon>
        <taxon>Pseudomonadota</taxon>
        <taxon>Gammaproteobacteria</taxon>
        <taxon>Enterobacterales</taxon>
        <taxon>Enterobacteriaceae</taxon>
        <taxon>Intestinirhabdus</taxon>
    </lineage>
</organism>
<gene>
    <name evidence="3" type="ORF">GJV78_07025</name>
</gene>
<dbReference type="InterPro" id="IPR017853">
    <property type="entry name" value="GH"/>
</dbReference>
<evidence type="ECO:0000259" key="2">
    <source>
        <dbReference type="Pfam" id="PF02638"/>
    </source>
</evidence>
<sequence>MMKNGNMRATWVSSVVNLDWPSASSLTIQDDAARVKRQKEEMTSILDDIVAMNMNAVIFQVVPCADALYASDLLPWSKYLTGTLGKNPGFDPLAWAIEQAHARNIELHAWVNPYRISMNTRDATVDELNHSSPDSAPSVYRTHPEWTGVAYNRFVLDPGIPEVQAWVTGIVEEIVTRYDVDGIQFDDYFYYESADSPLDDDATWQKYGQGFTTKGDWRRHNTYSLVNACQRRIKAIKPDVSFGVSPAGVWRNKSDDPQGSDTQAGAPNYDSAYADTRKWVLDGIIDYIAPQVYWPFARKVARYDVITRWWADTVRGTGVALYIGIALYKVGTPSAAEPDWTAEGGVPEITRQLDLNDSLTDVGGCILFRHMFLREPQTQQVVEYLKARWAAAGCLAKKEEEI</sequence>
<dbReference type="Gene3D" id="3.20.20.80">
    <property type="entry name" value="Glycosidases"/>
    <property type="match status" value="1"/>
</dbReference>
<dbReference type="InterPro" id="IPR052177">
    <property type="entry name" value="Divisome_Glycosyl_Hydrolase"/>
</dbReference>
<dbReference type="SUPFAM" id="SSF51445">
    <property type="entry name" value="(Trans)glycosidases"/>
    <property type="match status" value="1"/>
</dbReference>
<dbReference type="Proteomes" id="UP000477739">
    <property type="component" value="Unassembled WGS sequence"/>
</dbReference>
<proteinExistence type="predicted"/>
<reference evidence="3 4" key="1">
    <citation type="submission" date="2019-11" db="EMBL/GenBank/DDBJ databases">
        <title>Escherichia alba sp. nov. isolated from the gut of plastic-eating superworms Zophobas atratus.</title>
        <authorList>
            <person name="Yang Y."/>
        </authorList>
    </citation>
    <scope>NUCLEOTIDE SEQUENCE [LARGE SCALE GENOMIC DNA]</scope>
    <source>
        <strain evidence="4">BIT-B35</strain>
    </source>
</reference>
<evidence type="ECO:0000313" key="4">
    <source>
        <dbReference type="Proteomes" id="UP000477739"/>
    </source>
</evidence>
<dbReference type="Pfam" id="PF02638">
    <property type="entry name" value="GHL10"/>
    <property type="match status" value="1"/>
</dbReference>
<dbReference type="InterPro" id="IPR003790">
    <property type="entry name" value="GHL10"/>
</dbReference>
<dbReference type="OrthoDB" id="9773203at2"/>
<dbReference type="AlphaFoldDB" id="A0A6L6IGT3"/>
<accession>A0A6L6IGT3</accession>
<keyword evidence="4" id="KW-1185">Reference proteome</keyword>
<keyword evidence="1" id="KW-0732">Signal</keyword>
<comment type="caution">
    <text evidence="3">The sequence shown here is derived from an EMBL/GenBank/DDBJ whole genome shotgun (WGS) entry which is preliminary data.</text>
</comment>
<evidence type="ECO:0000256" key="1">
    <source>
        <dbReference type="ARBA" id="ARBA00022729"/>
    </source>
</evidence>
<dbReference type="PANTHER" id="PTHR43405:SF1">
    <property type="entry name" value="GLYCOSYL HYDROLASE DIGH"/>
    <property type="match status" value="1"/>
</dbReference>
<evidence type="ECO:0000313" key="3">
    <source>
        <dbReference type="EMBL" id="MTH46011.1"/>
    </source>
</evidence>
<dbReference type="PANTHER" id="PTHR43405">
    <property type="entry name" value="GLYCOSYL HYDROLASE DIGH"/>
    <property type="match status" value="1"/>
</dbReference>
<feature type="domain" description="Glycosyl hydrolase-like 10" evidence="2">
    <location>
        <begin position="6"/>
        <end position="341"/>
    </location>
</feature>
<dbReference type="RefSeq" id="WP_155107654.1">
    <property type="nucleotide sequence ID" value="NZ_WMJZ01000007.1"/>
</dbReference>
<name>A0A6L6IGT3_9ENTR</name>
<dbReference type="EMBL" id="WMJZ01000007">
    <property type="protein sequence ID" value="MTH46011.1"/>
    <property type="molecule type" value="Genomic_DNA"/>
</dbReference>
<protein>
    <submittedName>
        <fullName evidence="3">Family 10 glycosylhydrolase</fullName>
    </submittedName>
</protein>